<evidence type="ECO:0008006" key="5">
    <source>
        <dbReference type="Google" id="ProtNLM"/>
    </source>
</evidence>
<dbReference type="PANTHER" id="PTHR43003:SF6">
    <property type="entry name" value="DNA GLYCOSYLASE"/>
    <property type="match status" value="1"/>
</dbReference>
<dbReference type="InterPro" id="IPR051912">
    <property type="entry name" value="Alkylbase_DNA_Glycosylase/TA"/>
</dbReference>
<dbReference type="InterPro" id="IPR011257">
    <property type="entry name" value="DNA_glycosylase"/>
</dbReference>
<evidence type="ECO:0000313" key="3">
    <source>
        <dbReference type="EMBL" id="BDZ45437.1"/>
    </source>
</evidence>
<evidence type="ECO:0000256" key="2">
    <source>
        <dbReference type="ARBA" id="ARBA00023204"/>
    </source>
</evidence>
<protein>
    <recommendedName>
        <fullName evidence="5">3-methyladenine DNA glycosylase/8-oxoguanine DNA glycosylase</fullName>
    </recommendedName>
</protein>
<keyword evidence="4" id="KW-1185">Reference proteome</keyword>
<keyword evidence="1" id="KW-0227">DNA damage</keyword>
<organism evidence="3 4">
    <name type="scientific">Naasia aerilata</name>
    <dbReference type="NCBI Taxonomy" id="1162966"/>
    <lineage>
        <taxon>Bacteria</taxon>
        <taxon>Bacillati</taxon>
        <taxon>Actinomycetota</taxon>
        <taxon>Actinomycetes</taxon>
        <taxon>Micrococcales</taxon>
        <taxon>Microbacteriaceae</taxon>
        <taxon>Naasia</taxon>
    </lineage>
</organism>
<reference evidence="4" key="1">
    <citation type="journal article" date="2019" name="Int. J. Syst. Evol. Microbiol.">
        <title>The Global Catalogue of Microorganisms (GCM) 10K type strain sequencing project: providing services to taxonomists for standard genome sequencing and annotation.</title>
        <authorList>
            <consortium name="The Broad Institute Genomics Platform"/>
            <consortium name="The Broad Institute Genome Sequencing Center for Infectious Disease"/>
            <person name="Wu L."/>
            <person name="Ma J."/>
        </authorList>
    </citation>
    <scope>NUCLEOTIDE SEQUENCE [LARGE SCALE GENOMIC DNA]</scope>
    <source>
        <strain evidence="4">NBRC 108725</strain>
    </source>
</reference>
<evidence type="ECO:0000313" key="4">
    <source>
        <dbReference type="Proteomes" id="UP001321498"/>
    </source>
</evidence>
<sequence length="335" mass="36089">MSQRLTYHDRVGATGTATAAPTPPAVAVTTVYEPRERVNLSLVLSQLGRGPGDPTFAWDRTGRHGVPGAWRTLLTPEGAATMHLAQSSSGSIHARAWGPGAGWAIDGVPELCGAGDDLSGLDLSGAPALAEAARRLPGLRLARVGLVFEMLIAAILEQKVTIKEAHSAWRILVRRHGEAAPGPAPDGMRVFPTPDAWRHIPSWEWHRAGVDPRRSRTCVEASRVAAGLERTLSLGRGGPEVHSRLRSVNGVGVWTAAETSQRAHGDADEVSVGDFHLHDLIGWALAGQPVDDDGMLELLEPYRGHRQRVVRIILASGFRKPRFGPRITIQDHRGH</sequence>
<dbReference type="SUPFAM" id="SSF48150">
    <property type="entry name" value="DNA-glycosylase"/>
    <property type="match status" value="1"/>
</dbReference>
<dbReference type="PANTHER" id="PTHR43003">
    <property type="entry name" value="DNA-3-METHYLADENINE GLYCOSYLASE"/>
    <property type="match status" value="1"/>
</dbReference>
<dbReference type="Proteomes" id="UP001321498">
    <property type="component" value="Chromosome"/>
</dbReference>
<accession>A0ABN6XNN4</accession>
<keyword evidence="2" id="KW-0234">DNA repair</keyword>
<dbReference type="EMBL" id="AP027731">
    <property type="protein sequence ID" value="BDZ45437.1"/>
    <property type="molecule type" value="Genomic_DNA"/>
</dbReference>
<proteinExistence type="predicted"/>
<dbReference type="Gene3D" id="1.10.340.30">
    <property type="entry name" value="Hypothetical protein, domain 2"/>
    <property type="match status" value="1"/>
</dbReference>
<evidence type="ECO:0000256" key="1">
    <source>
        <dbReference type="ARBA" id="ARBA00022763"/>
    </source>
</evidence>
<name>A0ABN6XNN4_9MICO</name>
<gene>
    <name evidence="3" type="ORF">GCM10025866_13460</name>
</gene>